<dbReference type="FunFam" id="3.30.565.10:FF:000006">
    <property type="entry name" value="Sensor histidine kinase WalK"/>
    <property type="match status" value="1"/>
</dbReference>
<evidence type="ECO:0000256" key="6">
    <source>
        <dbReference type="ARBA" id="ARBA00022777"/>
    </source>
</evidence>
<reference evidence="11" key="1">
    <citation type="journal article" date="2014" name="Int. J. Syst. Evol. Microbiol.">
        <title>Complete genome sequence of Corynebacterium casei LMG S-19264T (=DSM 44701T), isolated from a smear-ripened cheese.</title>
        <authorList>
            <consortium name="US DOE Joint Genome Institute (JGI-PGF)"/>
            <person name="Walter F."/>
            <person name="Albersmeier A."/>
            <person name="Kalinowski J."/>
            <person name="Ruckert C."/>
        </authorList>
    </citation>
    <scope>NUCLEOTIDE SEQUENCE</scope>
    <source>
        <strain evidence="11">CGMCC 1.15322</strain>
    </source>
</reference>
<dbReference type="SMART" id="SM00388">
    <property type="entry name" value="HisKA"/>
    <property type="match status" value="1"/>
</dbReference>
<dbReference type="PANTHER" id="PTHR42878">
    <property type="entry name" value="TWO-COMPONENT HISTIDINE KINASE"/>
    <property type="match status" value="1"/>
</dbReference>
<dbReference type="AlphaFoldDB" id="A0A916SF24"/>
<keyword evidence="8" id="KW-1133">Transmembrane helix</keyword>
<dbReference type="GO" id="GO:0005886">
    <property type="term" value="C:plasma membrane"/>
    <property type="evidence" value="ECO:0007669"/>
    <property type="project" value="UniProtKB-SubCell"/>
</dbReference>
<dbReference type="Proteomes" id="UP000620596">
    <property type="component" value="Unassembled WGS sequence"/>
</dbReference>
<evidence type="ECO:0000256" key="4">
    <source>
        <dbReference type="ARBA" id="ARBA00022553"/>
    </source>
</evidence>
<dbReference type="Pfam" id="PF01590">
    <property type="entry name" value="GAF"/>
    <property type="match status" value="1"/>
</dbReference>
<dbReference type="PANTHER" id="PTHR42878:SF15">
    <property type="entry name" value="BACTERIOPHYTOCHROME"/>
    <property type="match status" value="1"/>
</dbReference>
<dbReference type="SMART" id="SM00091">
    <property type="entry name" value="PAS"/>
    <property type="match status" value="2"/>
</dbReference>
<name>A0A916SF24_9BURK</name>
<dbReference type="InterPro" id="IPR003661">
    <property type="entry name" value="HisK_dim/P_dom"/>
</dbReference>
<dbReference type="Pfam" id="PF13426">
    <property type="entry name" value="PAS_9"/>
    <property type="match status" value="1"/>
</dbReference>
<dbReference type="SMART" id="SM00387">
    <property type="entry name" value="HATPase_c"/>
    <property type="match status" value="1"/>
</dbReference>
<evidence type="ECO:0000256" key="1">
    <source>
        <dbReference type="ARBA" id="ARBA00000085"/>
    </source>
</evidence>
<dbReference type="EC" id="2.7.13.3" evidence="3"/>
<feature type="transmembrane region" description="Helical" evidence="8">
    <location>
        <begin position="104"/>
        <end position="120"/>
    </location>
</feature>
<dbReference type="Pfam" id="PF00512">
    <property type="entry name" value="HisKA"/>
    <property type="match status" value="1"/>
</dbReference>
<sequence>MRNFPPPNSGFQPSEDLIGQAHSYGLRAVSVVMLLGLPILLMLSVLQDGPPFETALLSFAIVIAGLTHYLVRRGHNLWAARLLVFSLIACSAAGVYAFGSVRSAIAVGFSGAIVTAGMALGKKTLILAIALSTAALAALTWAEQAGLLVKPDLSVGVGFWLLHVILLVGAGISIYVNRDLVLRALREQRTELKRREQAEHALRLSEDRFSRIFRSSPAAIVVQAVEGMKMLDVNPAFERLYGYSRDELMGGTDAALWNSPEDRRTFVRQMVKAGRVINLPIKGRTKDGRQVHILLSTEIEGDGPGRIVVSTITDATAEYQARQAARQSAELFSKAFDFSPINMTITRVADGKFLAINAADDEVQGYMAAELIGRTSVEAGVWVDEAERRQFIATLREQRQVQSLDTQMRHKDGQMVDCRMWAVIVEIGGEPCVLSSTINISKQKRREALLIDIAKGLSAETGEAFFRSVVQHLGKAIGADLVMVGERVDNQQIASLAMIQDGVMQPNLAYPLSGTPCDTAAGQDDMCVYNHGIRKRFPEDSFLVDGGFHAYAGVTLRDADGTPIGIVNAMWRKPQPASPDRDALLQIFANRTSAELVRLHRDREIQRLNETLEQRVNERTDQLKATNAELESFGYSVSHDLQSPLRSIEGFSVLLARRLKGRLSGEEERLFDRVRINVVRMHELINDLLALARASKGKLLLDQVDLSALAQQVVEQLRQREPTRQVRVEIQSGIHTRCDGKFARIILENLLGNAWKYSRNSVDASISFGALPAREGGRKMLFVRDNGAGFDMAYADSLFKPFHRLHHETEFEGSGIGLATVHRILERHGGTIRGESAEGAGACFYFSFDPRFGAARG</sequence>
<dbReference type="PRINTS" id="PR00344">
    <property type="entry name" value="BCTRLSENSOR"/>
</dbReference>
<dbReference type="InterPro" id="IPR036890">
    <property type="entry name" value="HATPase_C_sf"/>
</dbReference>
<feature type="transmembrane region" description="Helical" evidence="8">
    <location>
        <begin position="78"/>
        <end position="98"/>
    </location>
</feature>
<dbReference type="PROSITE" id="PS50112">
    <property type="entry name" value="PAS"/>
    <property type="match status" value="1"/>
</dbReference>
<feature type="transmembrane region" description="Helical" evidence="8">
    <location>
        <begin position="24"/>
        <end position="46"/>
    </location>
</feature>
<feature type="domain" description="Histidine kinase" evidence="9">
    <location>
        <begin position="636"/>
        <end position="852"/>
    </location>
</feature>
<keyword evidence="8" id="KW-0812">Transmembrane</keyword>
<evidence type="ECO:0000259" key="10">
    <source>
        <dbReference type="PROSITE" id="PS50112"/>
    </source>
</evidence>
<dbReference type="GO" id="GO:0007234">
    <property type="term" value="P:osmosensory signaling via phosphorelay pathway"/>
    <property type="evidence" value="ECO:0007669"/>
    <property type="project" value="TreeGrafter"/>
</dbReference>
<evidence type="ECO:0000256" key="3">
    <source>
        <dbReference type="ARBA" id="ARBA00012438"/>
    </source>
</evidence>
<gene>
    <name evidence="11" type="ORF">GCM10011496_17630</name>
</gene>
<dbReference type="InterPro" id="IPR035965">
    <property type="entry name" value="PAS-like_dom_sf"/>
</dbReference>
<dbReference type="GO" id="GO:0000156">
    <property type="term" value="F:phosphorelay response regulator activity"/>
    <property type="evidence" value="ECO:0007669"/>
    <property type="project" value="TreeGrafter"/>
</dbReference>
<evidence type="ECO:0000256" key="8">
    <source>
        <dbReference type="SAM" id="Phobius"/>
    </source>
</evidence>
<evidence type="ECO:0000313" key="11">
    <source>
        <dbReference type="EMBL" id="GGA97044.1"/>
    </source>
</evidence>
<comment type="subcellular location">
    <subcellularLocation>
        <location evidence="2">Cell inner membrane</location>
        <topology evidence="2">Multi-pass membrane protein</topology>
    </subcellularLocation>
</comment>
<evidence type="ECO:0000313" key="12">
    <source>
        <dbReference type="Proteomes" id="UP000620596"/>
    </source>
</evidence>
<keyword evidence="6" id="KW-0418">Kinase</keyword>
<dbReference type="CDD" id="cd00130">
    <property type="entry name" value="PAS"/>
    <property type="match status" value="2"/>
</dbReference>
<proteinExistence type="predicted"/>
<keyword evidence="5" id="KW-0808">Transferase</keyword>
<comment type="catalytic activity">
    <reaction evidence="1">
        <text>ATP + protein L-histidine = ADP + protein N-phospho-L-histidine.</text>
        <dbReference type="EC" id="2.7.13.3"/>
    </reaction>
</comment>
<keyword evidence="4" id="KW-0597">Phosphoprotein</keyword>
<dbReference type="InterPro" id="IPR050351">
    <property type="entry name" value="BphY/WalK/GraS-like"/>
</dbReference>
<accession>A0A916SF24</accession>
<dbReference type="InterPro" id="IPR003018">
    <property type="entry name" value="GAF"/>
</dbReference>
<evidence type="ECO:0000256" key="7">
    <source>
        <dbReference type="ARBA" id="ARBA00023136"/>
    </source>
</evidence>
<dbReference type="GO" id="GO:0030295">
    <property type="term" value="F:protein kinase activator activity"/>
    <property type="evidence" value="ECO:0007669"/>
    <property type="project" value="TreeGrafter"/>
</dbReference>
<dbReference type="GO" id="GO:0000155">
    <property type="term" value="F:phosphorelay sensor kinase activity"/>
    <property type="evidence" value="ECO:0007669"/>
    <property type="project" value="InterPro"/>
</dbReference>
<keyword evidence="7 8" id="KW-0472">Membrane</keyword>
<dbReference type="PROSITE" id="PS50109">
    <property type="entry name" value="HIS_KIN"/>
    <property type="match status" value="1"/>
</dbReference>
<dbReference type="Pfam" id="PF02518">
    <property type="entry name" value="HATPase_c"/>
    <property type="match status" value="1"/>
</dbReference>
<protein>
    <recommendedName>
        <fullName evidence="3">histidine kinase</fullName>
        <ecNumber evidence="3">2.7.13.3</ecNumber>
    </recommendedName>
</protein>
<feature type="transmembrane region" description="Helical" evidence="8">
    <location>
        <begin position="52"/>
        <end position="71"/>
    </location>
</feature>
<dbReference type="Gene3D" id="1.10.287.130">
    <property type="match status" value="1"/>
</dbReference>
<evidence type="ECO:0000256" key="5">
    <source>
        <dbReference type="ARBA" id="ARBA00022679"/>
    </source>
</evidence>
<dbReference type="SUPFAM" id="SSF55785">
    <property type="entry name" value="PYP-like sensor domain (PAS domain)"/>
    <property type="match status" value="2"/>
</dbReference>
<dbReference type="CDD" id="cd00082">
    <property type="entry name" value="HisKA"/>
    <property type="match status" value="1"/>
</dbReference>
<evidence type="ECO:0000259" key="9">
    <source>
        <dbReference type="PROSITE" id="PS50109"/>
    </source>
</evidence>
<dbReference type="SUPFAM" id="SSF55781">
    <property type="entry name" value="GAF domain-like"/>
    <property type="match status" value="1"/>
</dbReference>
<feature type="transmembrane region" description="Helical" evidence="8">
    <location>
        <begin position="154"/>
        <end position="176"/>
    </location>
</feature>
<organism evidence="11 12">
    <name type="scientific">Polaromonas eurypsychrophila</name>
    <dbReference type="NCBI Taxonomy" id="1614635"/>
    <lineage>
        <taxon>Bacteria</taxon>
        <taxon>Pseudomonadati</taxon>
        <taxon>Pseudomonadota</taxon>
        <taxon>Betaproteobacteria</taxon>
        <taxon>Burkholderiales</taxon>
        <taxon>Comamonadaceae</taxon>
        <taxon>Polaromonas</taxon>
    </lineage>
</organism>
<dbReference type="SUPFAM" id="SSF55874">
    <property type="entry name" value="ATPase domain of HSP90 chaperone/DNA topoisomerase II/histidine kinase"/>
    <property type="match status" value="1"/>
</dbReference>
<dbReference type="InterPro" id="IPR005467">
    <property type="entry name" value="His_kinase_dom"/>
</dbReference>
<dbReference type="InterPro" id="IPR036097">
    <property type="entry name" value="HisK_dim/P_sf"/>
</dbReference>
<keyword evidence="12" id="KW-1185">Reference proteome</keyword>
<dbReference type="InterPro" id="IPR029016">
    <property type="entry name" value="GAF-like_dom_sf"/>
</dbReference>
<dbReference type="Gene3D" id="3.30.450.40">
    <property type="match status" value="1"/>
</dbReference>
<dbReference type="SMART" id="SM00065">
    <property type="entry name" value="GAF"/>
    <property type="match status" value="1"/>
</dbReference>
<dbReference type="Gene3D" id="3.30.565.10">
    <property type="entry name" value="Histidine kinase-like ATPase, C-terminal domain"/>
    <property type="match status" value="1"/>
</dbReference>
<feature type="domain" description="PAS" evidence="10">
    <location>
        <begin position="205"/>
        <end position="284"/>
    </location>
</feature>
<comment type="caution">
    <text evidence="11">The sequence shown here is derived from an EMBL/GenBank/DDBJ whole genome shotgun (WGS) entry which is preliminary data.</text>
</comment>
<dbReference type="Gene3D" id="3.30.450.20">
    <property type="entry name" value="PAS domain"/>
    <property type="match status" value="2"/>
</dbReference>
<dbReference type="NCBIfam" id="TIGR00229">
    <property type="entry name" value="sensory_box"/>
    <property type="match status" value="2"/>
</dbReference>
<dbReference type="EMBL" id="BMIG01000005">
    <property type="protein sequence ID" value="GGA97044.1"/>
    <property type="molecule type" value="Genomic_DNA"/>
</dbReference>
<reference evidence="11" key="2">
    <citation type="submission" date="2020-09" db="EMBL/GenBank/DDBJ databases">
        <authorList>
            <person name="Sun Q."/>
            <person name="Zhou Y."/>
        </authorList>
    </citation>
    <scope>NUCLEOTIDE SEQUENCE</scope>
    <source>
        <strain evidence="11">CGMCC 1.15322</strain>
    </source>
</reference>
<evidence type="ECO:0000256" key="2">
    <source>
        <dbReference type="ARBA" id="ARBA00004429"/>
    </source>
</evidence>
<dbReference type="InterPro" id="IPR003594">
    <property type="entry name" value="HATPase_dom"/>
</dbReference>
<feature type="transmembrane region" description="Helical" evidence="8">
    <location>
        <begin position="125"/>
        <end position="142"/>
    </location>
</feature>
<dbReference type="InterPro" id="IPR004358">
    <property type="entry name" value="Sig_transdc_His_kin-like_C"/>
</dbReference>
<dbReference type="InterPro" id="IPR000014">
    <property type="entry name" value="PAS"/>
</dbReference>
<dbReference type="SUPFAM" id="SSF47384">
    <property type="entry name" value="Homodimeric domain of signal transducing histidine kinase"/>
    <property type="match status" value="1"/>
</dbReference>